<sequence>MNILITLYSTSWGGAEESVLNLAEEISKNDNNIFLLWVANYDSPRPVVSFPKVKIIYLRLHRKLYGLVASYLVGLLCFYHKIDIANLNWRFVNEEGRLLKLLKIRSVATIRAILFDRNSCDEFKNVDAIIGVSKAVVNQVKALGFQKPCFVVYNGIQIEKLKFFNHKVFLPERIFSMSRLVPWKRVDWSIKAINTLHDRSYPLRFDIYGDGPERNELQKLIEKLGAESYISLRGYVNIRSNQLKRYGIFLIPSFKEPFGKTVVEAVIHGRVIVGSRSGAIPELLPKYKLLFRYDDFQNYVQKIVQAYKNYSQYSKNILKRQNEFKEKYNMKRVARDYIKVYHALLNGTKKTS</sequence>
<dbReference type="EMBL" id="MFJK01000015">
    <property type="protein sequence ID" value="OGG18396.1"/>
    <property type="molecule type" value="Genomic_DNA"/>
</dbReference>
<organism evidence="2 3">
    <name type="scientific">Candidatus Gottesmanbacteria bacterium RIFCSPHIGHO2_01_FULL_47_48</name>
    <dbReference type="NCBI Taxonomy" id="1798381"/>
    <lineage>
        <taxon>Bacteria</taxon>
        <taxon>Candidatus Gottesmaniibacteriota</taxon>
    </lineage>
</organism>
<reference evidence="2 3" key="1">
    <citation type="journal article" date="2016" name="Nat. Commun.">
        <title>Thousands of microbial genomes shed light on interconnected biogeochemical processes in an aquifer system.</title>
        <authorList>
            <person name="Anantharaman K."/>
            <person name="Brown C.T."/>
            <person name="Hug L.A."/>
            <person name="Sharon I."/>
            <person name="Castelle C.J."/>
            <person name="Probst A.J."/>
            <person name="Thomas B.C."/>
            <person name="Singh A."/>
            <person name="Wilkins M.J."/>
            <person name="Karaoz U."/>
            <person name="Brodie E.L."/>
            <person name="Williams K.H."/>
            <person name="Hubbard S.S."/>
            <person name="Banfield J.F."/>
        </authorList>
    </citation>
    <scope>NUCLEOTIDE SEQUENCE [LARGE SCALE GENOMIC DNA]</scope>
</reference>
<gene>
    <name evidence="2" type="ORF">A2721_00420</name>
</gene>
<dbReference type="Proteomes" id="UP000177871">
    <property type="component" value="Unassembled WGS sequence"/>
</dbReference>
<dbReference type="Gene3D" id="3.40.50.2000">
    <property type="entry name" value="Glycogen Phosphorylase B"/>
    <property type="match status" value="2"/>
</dbReference>
<feature type="domain" description="Glycosyltransferase subfamily 4-like N-terminal" evidence="1">
    <location>
        <begin position="12"/>
        <end position="159"/>
    </location>
</feature>
<dbReference type="Pfam" id="PF13439">
    <property type="entry name" value="Glyco_transf_4"/>
    <property type="match status" value="1"/>
</dbReference>
<dbReference type="STRING" id="1798381.A2721_00420"/>
<protein>
    <recommendedName>
        <fullName evidence="1">Glycosyltransferase subfamily 4-like N-terminal domain-containing protein</fullName>
    </recommendedName>
</protein>
<dbReference type="AlphaFoldDB" id="A0A1F6A140"/>
<name>A0A1F6A140_9BACT</name>
<dbReference type="SUPFAM" id="SSF53756">
    <property type="entry name" value="UDP-Glycosyltransferase/glycogen phosphorylase"/>
    <property type="match status" value="1"/>
</dbReference>
<evidence type="ECO:0000313" key="3">
    <source>
        <dbReference type="Proteomes" id="UP000177871"/>
    </source>
</evidence>
<dbReference type="PANTHER" id="PTHR12526:SF630">
    <property type="entry name" value="GLYCOSYLTRANSFERASE"/>
    <property type="match status" value="1"/>
</dbReference>
<accession>A0A1F6A140</accession>
<dbReference type="PANTHER" id="PTHR12526">
    <property type="entry name" value="GLYCOSYLTRANSFERASE"/>
    <property type="match status" value="1"/>
</dbReference>
<dbReference type="InterPro" id="IPR028098">
    <property type="entry name" value="Glyco_trans_4-like_N"/>
</dbReference>
<comment type="caution">
    <text evidence="2">The sequence shown here is derived from an EMBL/GenBank/DDBJ whole genome shotgun (WGS) entry which is preliminary data.</text>
</comment>
<dbReference type="Pfam" id="PF13692">
    <property type="entry name" value="Glyco_trans_1_4"/>
    <property type="match status" value="1"/>
</dbReference>
<evidence type="ECO:0000259" key="1">
    <source>
        <dbReference type="Pfam" id="PF13439"/>
    </source>
</evidence>
<dbReference type="CDD" id="cd03801">
    <property type="entry name" value="GT4_PimA-like"/>
    <property type="match status" value="1"/>
</dbReference>
<evidence type="ECO:0000313" key="2">
    <source>
        <dbReference type="EMBL" id="OGG18396.1"/>
    </source>
</evidence>
<proteinExistence type="predicted"/>